<evidence type="ECO:0000256" key="1">
    <source>
        <dbReference type="SAM" id="MobiDB-lite"/>
    </source>
</evidence>
<keyword evidence="3" id="KW-1185">Reference proteome</keyword>
<evidence type="ECO:0000313" key="3">
    <source>
        <dbReference type="Proteomes" id="UP000694001"/>
    </source>
</evidence>
<dbReference type="Proteomes" id="UP000694001">
    <property type="component" value="Chromosome"/>
</dbReference>
<feature type="compositionally biased region" description="Low complexity" evidence="1">
    <location>
        <begin position="34"/>
        <end position="44"/>
    </location>
</feature>
<gene>
    <name evidence="2" type="ORF">KO353_04240</name>
</gene>
<feature type="region of interest" description="Disordered" evidence="1">
    <location>
        <begin position="1"/>
        <end position="56"/>
    </location>
</feature>
<name>A0A975YKG3_9PROT</name>
<reference evidence="2" key="1">
    <citation type="submission" date="2021-06" db="EMBL/GenBank/DDBJ databases">
        <title>Elioraea tepida, sp. nov., a moderately thermophilic aerobic anoxygenic phototrophic bacterium isolated from an alkaline siliceous hot spring mat community in Yellowstone National Park, WY, USA.</title>
        <authorList>
            <person name="Saini M.K."/>
            <person name="Yoshida S."/>
            <person name="Sebastian A."/>
            <person name="Hirose S."/>
            <person name="Hara E."/>
            <person name="Tamaki H."/>
            <person name="Soulier N.T."/>
            <person name="Albert I."/>
            <person name="Hanada S."/>
            <person name="Bryant D.A."/>
            <person name="Tank M."/>
        </authorList>
    </citation>
    <scope>NUCLEOTIDE SEQUENCE</scope>
    <source>
        <strain evidence="2">MS-P2</strain>
    </source>
</reference>
<dbReference type="RefSeq" id="WP_218286503.1">
    <property type="nucleotide sequence ID" value="NZ_CP076448.1"/>
</dbReference>
<proteinExistence type="predicted"/>
<evidence type="ECO:0000313" key="2">
    <source>
        <dbReference type="EMBL" id="QXM25447.1"/>
    </source>
</evidence>
<dbReference type="KEGG" id="elio:KO353_04240"/>
<dbReference type="EMBL" id="CP076448">
    <property type="protein sequence ID" value="QXM25447.1"/>
    <property type="molecule type" value="Genomic_DNA"/>
</dbReference>
<accession>A0A975YKG3</accession>
<dbReference type="AlphaFoldDB" id="A0A975YKG3"/>
<sequence length="151" mass="16492">MQRPLEGSTTVQNTLERLRLQQAQNQPPRPPQPQGGAPRQQGAPEGTASLPGLTRGEIDGLSNRISECWSVDAGMLGLADITVELRVRLRPDGSVVQVIPLRAYTGREQVVAEQARRALLSPQCNPLPIPREKLATVEASVFRFSPRGLVR</sequence>
<organism evidence="2 3">
    <name type="scientific">Elioraea tepida</name>
    <dbReference type="NCBI Taxonomy" id="2843330"/>
    <lineage>
        <taxon>Bacteria</taxon>
        <taxon>Pseudomonadati</taxon>
        <taxon>Pseudomonadota</taxon>
        <taxon>Alphaproteobacteria</taxon>
        <taxon>Acetobacterales</taxon>
        <taxon>Elioraeaceae</taxon>
        <taxon>Elioraea</taxon>
    </lineage>
</organism>
<evidence type="ECO:0008006" key="4">
    <source>
        <dbReference type="Google" id="ProtNLM"/>
    </source>
</evidence>
<protein>
    <recommendedName>
        <fullName evidence="4">TonB C-terminal domain-containing protein</fullName>
    </recommendedName>
</protein>